<evidence type="ECO:0000313" key="2">
    <source>
        <dbReference type="EMBL" id="KKK94876.1"/>
    </source>
</evidence>
<sequence>IKETQSKKSKIRIFSVLNLLLLLAVGLPLISLLFPIIIFIILEVYLLIKWKLLSNQTKSMKWEESVRRKAVLNSVKQYQGDLLKKEFVPDFCKKCRWFNKNDLKCHVDEESGEIYNEFNFNGEKECFEPKN</sequence>
<keyword evidence="1" id="KW-0812">Transmembrane</keyword>
<evidence type="ECO:0000256" key="1">
    <source>
        <dbReference type="SAM" id="Phobius"/>
    </source>
</evidence>
<accession>A0A0F9CDX2</accession>
<reference evidence="2" key="1">
    <citation type="journal article" date="2015" name="Nature">
        <title>Complex archaea that bridge the gap between prokaryotes and eukaryotes.</title>
        <authorList>
            <person name="Spang A."/>
            <person name="Saw J.H."/>
            <person name="Jorgensen S.L."/>
            <person name="Zaremba-Niedzwiedzka K."/>
            <person name="Martijn J."/>
            <person name="Lind A.E."/>
            <person name="van Eijk R."/>
            <person name="Schleper C."/>
            <person name="Guy L."/>
            <person name="Ettema T.J."/>
        </authorList>
    </citation>
    <scope>NUCLEOTIDE SEQUENCE</scope>
</reference>
<feature type="non-terminal residue" evidence="2">
    <location>
        <position position="1"/>
    </location>
</feature>
<keyword evidence="1" id="KW-0472">Membrane</keyword>
<name>A0A0F9CDX2_9ZZZZ</name>
<organism evidence="2">
    <name type="scientific">marine sediment metagenome</name>
    <dbReference type="NCBI Taxonomy" id="412755"/>
    <lineage>
        <taxon>unclassified sequences</taxon>
        <taxon>metagenomes</taxon>
        <taxon>ecological metagenomes</taxon>
    </lineage>
</organism>
<proteinExistence type="predicted"/>
<comment type="caution">
    <text evidence="2">The sequence shown here is derived from an EMBL/GenBank/DDBJ whole genome shotgun (WGS) entry which is preliminary data.</text>
</comment>
<dbReference type="EMBL" id="LAZR01047156">
    <property type="protein sequence ID" value="KKK94876.1"/>
    <property type="molecule type" value="Genomic_DNA"/>
</dbReference>
<gene>
    <name evidence="2" type="ORF">LCGC14_2678430</name>
</gene>
<dbReference type="AlphaFoldDB" id="A0A0F9CDX2"/>
<protein>
    <submittedName>
        <fullName evidence="2">Uncharacterized protein</fullName>
    </submittedName>
</protein>
<keyword evidence="1" id="KW-1133">Transmembrane helix</keyword>
<feature type="transmembrane region" description="Helical" evidence="1">
    <location>
        <begin position="20"/>
        <end position="48"/>
    </location>
</feature>